<keyword evidence="2 4" id="KW-0863">Zinc-finger</keyword>
<feature type="domain" description="RanBP2-type" evidence="6">
    <location>
        <begin position="365"/>
        <end position="394"/>
    </location>
</feature>
<protein>
    <recommendedName>
        <fullName evidence="6">RanBP2-type domain-containing protein</fullName>
    </recommendedName>
</protein>
<accession>A0A7I8J3V7</accession>
<evidence type="ECO:0000256" key="1">
    <source>
        <dbReference type="ARBA" id="ARBA00022723"/>
    </source>
</evidence>
<dbReference type="AlphaFoldDB" id="A0A7I8J3V7"/>
<feature type="domain" description="RanBP2-type" evidence="6">
    <location>
        <begin position="288"/>
        <end position="317"/>
    </location>
</feature>
<dbReference type="EMBL" id="CACRZD030000009">
    <property type="protein sequence ID" value="CAA6664789.1"/>
    <property type="molecule type" value="Genomic_DNA"/>
</dbReference>
<feature type="domain" description="RanBP2-type" evidence="6">
    <location>
        <begin position="332"/>
        <end position="361"/>
    </location>
</feature>
<evidence type="ECO:0000256" key="4">
    <source>
        <dbReference type="PROSITE-ProRule" id="PRU00322"/>
    </source>
</evidence>
<dbReference type="Proteomes" id="UP001189122">
    <property type="component" value="Unassembled WGS sequence"/>
</dbReference>
<dbReference type="Pfam" id="PF00641">
    <property type="entry name" value="Zn_ribbon_RanBP"/>
    <property type="match status" value="3"/>
</dbReference>
<evidence type="ECO:0000256" key="3">
    <source>
        <dbReference type="ARBA" id="ARBA00022833"/>
    </source>
</evidence>
<dbReference type="GO" id="GO:0008270">
    <property type="term" value="F:zinc ion binding"/>
    <property type="evidence" value="ECO:0007669"/>
    <property type="project" value="UniProtKB-KW"/>
</dbReference>
<evidence type="ECO:0000313" key="7">
    <source>
        <dbReference type="EMBL" id="CAA2625412.1"/>
    </source>
</evidence>
<dbReference type="SUPFAM" id="SSF90209">
    <property type="entry name" value="Ran binding protein zinc finger-like"/>
    <property type="match status" value="2"/>
</dbReference>
<keyword evidence="8" id="KW-1185">Reference proteome</keyword>
<evidence type="ECO:0000256" key="5">
    <source>
        <dbReference type="SAM" id="MobiDB-lite"/>
    </source>
</evidence>
<dbReference type="Gene3D" id="4.10.1060.10">
    <property type="entry name" value="Zinc finger, RanBP2-type"/>
    <property type="match status" value="3"/>
</dbReference>
<evidence type="ECO:0000313" key="8">
    <source>
        <dbReference type="Proteomes" id="UP001189122"/>
    </source>
</evidence>
<dbReference type="PANTHER" id="PTHR23111:SF23">
    <property type="entry name" value="RAN BP2_NZF ZINC FINGER-LIKE SUPERFAMILY PROTEIN"/>
    <property type="match status" value="1"/>
</dbReference>
<organism evidence="7">
    <name type="scientific">Spirodela intermedia</name>
    <name type="common">Intermediate duckweed</name>
    <dbReference type="NCBI Taxonomy" id="51605"/>
    <lineage>
        <taxon>Eukaryota</taxon>
        <taxon>Viridiplantae</taxon>
        <taxon>Streptophyta</taxon>
        <taxon>Embryophyta</taxon>
        <taxon>Tracheophyta</taxon>
        <taxon>Spermatophyta</taxon>
        <taxon>Magnoliopsida</taxon>
        <taxon>Liliopsida</taxon>
        <taxon>Araceae</taxon>
        <taxon>Lemnoideae</taxon>
        <taxon>Spirodela</taxon>
    </lineage>
</organism>
<gene>
    <name evidence="7" type="ORF">SI7747_09011178</name>
</gene>
<keyword evidence="1" id="KW-0479">Metal-binding</keyword>
<dbReference type="PROSITE" id="PS01358">
    <property type="entry name" value="ZF_RANBP2_1"/>
    <property type="match status" value="3"/>
</dbReference>
<feature type="region of interest" description="Disordered" evidence="5">
    <location>
        <begin position="58"/>
        <end position="92"/>
    </location>
</feature>
<dbReference type="EMBL" id="LR743596">
    <property type="protein sequence ID" value="CAA2625412.1"/>
    <property type="molecule type" value="Genomic_DNA"/>
</dbReference>
<keyword evidence="3" id="KW-0862">Zinc</keyword>
<dbReference type="InterPro" id="IPR001876">
    <property type="entry name" value="Znf_RanBP2"/>
</dbReference>
<sequence>MYCPRLRPDLRCTRKGSGELRDLLSGLSGLLRRSYSLSSRGDQPPDPRLSFVCRELEGFPSLTPDGGGGEEGLEKGEGRGRGEGGGGGEEEVLEVSSHRWPEWVELMETLLRNGYLDRQYGMERGSVAVSKSANRMRTACLDFARDRSELIRHLPRKDIQVIVGSGCPSSDRKVTNSGKRLRSYVGIEEGKVCSSCPLRGSCERAYLNAQEDERGRTVDVMRILLTCGLELAAGSSGIQSFLTKSLEESARRMLRRMVELSMEEMNPNSEKEASCGKQPPPQFSALMKQGDWICPKCDFLNFAKNVKCLRCNGISQDKIRKFKEEYEHLPLKKGDWICDKCNFLNFAKNPRCLQCEEKPSARRLNPGEWECASCNYVNFRKNMLCLKCGWKRPKAAAEDRNDAAGGHRRPLRISFVGDGPPGSAEEGGDFWSSDDGWKSPYEPTDFRGLRTSPGGGSAASAVTARSSSDKERLRAAPPERVMAPIEFDGSCCDDEMTGWFGPRRKDAVQGFVEARSVFSGREVEDDVASASHGFFAWRFNGE</sequence>
<reference evidence="7 8" key="1">
    <citation type="submission" date="2019-12" db="EMBL/GenBank/DDBJ databases">
        <authorList>
            <person name="Scholz U."/>
            <person name="Mascher M."/>
            <person name="Fiebig A."/>
        </authorList>
    </citation>
    <scope>NUCLEOTIDE SEQUENCE</scope>
</reference>
<dbReference type="SMART" id="SM00547">
    <property type="entry name" value="ZnF_RBZ"/>
    <property type="match status" value="3"/>
</dbReference>
<feature type="compositionally biased region" description="Basic and acidic residues" evidence="5">
    <location>
        <begin position="72"/>
        <end position="82"/>
    </location>
</feature>
<feature type="region of interest" description="Disordered" evidence="5">
    <location>
        <begin position="448"/>
        <end position="476"/>
    </location>
</feature>
<feature type="region of interest" description="Disordered" evidence="5">
    <location>
        <begin position="401"/>
        <end position="434"/>
    </location>
</feature>
<name>A0A7I8J3V7_SPIIN</name>
<dbReference type="GO" id="GO:0005737">
    <property type="term" value="C:cytoplasm"/>
    <property type="evidence" value="ECO:0007669"/>
    <property type="project" value="TreeGrafter"/>
</dbReference>
<evidence type="ECO:0000256" key="2">
    <source>
        <dbReference type="ARBA" id="ARBA00022771"/>
    </source>
</evidence>
<dbReference type="InterPro" id="IPR036443">
    <property type="entry name" value="Znf_RanBP2_sf"/>
</dbReference>
<dbReference type="PROSITE" id="PS50199">
    <property type="entry name" value="ZF_RANBP2_2"/>
    <property type="match status" value="3"/>
</dbReference>
<evidence type="ECO:0000259" key="6">
    <source>
        <dbReference type="PROSITE" id="PS50199"/>
    </source>
</evidence>
<dbReference type="GO" id="GO:0003729">
    <property type="term" value="F:mRNA binding"/>
    <property type="evidence" value="ECO:0007669"/>
    <property type="project" value="TreeGrafter"/>
</dbReference>
<dbReference type="PANTHER" id="PTHR23111">
    <property type="entry name" value="ZINC FINGER PROTEIN"/>
    <property type="match status" value="1"/>
</dbReference>
<proteinExistence type="predicted"/>